<dbReference type="GO" id="GO:0016459">
    <property type="term" value="C:myosin complex"/>
    <property type="evidence" value="ECO:0007669"/>
    <property type="project" value="UniProtKB-KW"/>
</dbReference>
<gene>
    <name evidence="7" type="ORF">DILT_LOCUS9115</name>
</gene>
<dbReference type="Proteomes" id="UP000281553">
    <property type="component" value="Unassembled WGS sequence"/>
</dbReference>
<dbReference type="Gene3D" id="3.40.850.10">
    <property type="entry name" value="Kinesin motor domain"/>
    <property type="match status" value="1"/>
</dbReference>
<proteinExistence type="inferred from homology"/>
<feature type="binding site" evidence="5">
    <location>
        <begin position="16"/>
        <end position="23"/>
    </location>
    <ligand>
        <name>ATP</name>
        <dbReference type="ChEBI" id="CHEBI:30616"/>
    </ligand>
</feature>
<dbReference type="InterPro" id="IPR036961">
    <property type="entry name" value="Kinesin_motor_dom_sf"/>
</dbReference>
<sequence>MCLSRFSRDQAIIISGESGAGKTVSAKHVLRYLATIAGAEAHGDVTLRAST</sequence>
<evidence type="ECO:0000256" key="5">
    <source>
        <dbReference type="PROSITE-ProRule" id="PRU00782"/>
    </source>
</evidence>
<evidence type="ECO:0000313" key="8">
    <source>
        <dbReference type="Proteomes" id="UP000281553"/>
    </source>
</evidence>
<dbReference type="OrthoDB" id="6108017at2759"/>
<organism evidence="7 8">
    <name type="scientific">Dibothriocephalus latus</name>
    <name type="common">Fish tapeworm</name>
    <name type="synonym">Diphyllobothrium latum</name>
    <dbReference type="NCBI Taxonomy" id="60516"/>
    <lineage>
        <taxon>Eukaryota</taxon>
        <taxon>Metazoa</taxon>
        <taxon>Spiralia</taxon>
        <taxon>Lophotrochozoa</taxon>
        <taxon>Platyhelminthes</taxon>
        <taxon>Cestoda</taxon>
        <taxon>Eucestoda</taxon>
        <taxon>Diphyllobothriidea</taxon>
        <taxon>Diphyllobothriidae</taxon>
        <taxon>Dibothriocephalus</taxon>
    </lineage>
</organism>
<dbReference type="GO" id="GO:0005524">
    <property type="term" value="F:ATP binding"/>
    <property type="evidence" value="ECO:0007669"/>
    <property type="project" value="UniProtKB-UniRule"/>
</dbReference>
<keyword evidence="8" id="KW-1185">Reference proteome</keyword>
<dbReference type="GO" id="GO:0003779">
    <property type="term" value="F:actin binding"/>
    <property type="evidence" value="ECO:0007669"/>
    <property type="project" value="UniProtKB-KW"/>
</dbReference>
<feature type="domain" description="Myosin motor" evidence="6">
    <location>
        <begin position="1"/>
        <end position="51"/>
    </location>
</feature>
<feature type="non-terminal residue" evidence="7">
    <location>
        <position position="51"/>
    </location>
</feature>
<comment type="caution">
    <text evidence="5">Lacks conserved residue(s) required for the propagation of feature annotation.</text>
</comment>
<dbReference type="EMBL" id="UYRU01056030">
    <property type="protein sequence ID" value="VDN13284.1"/>
    <property type="molecule type" value="Genomic_DNA"/>
</dbReference>
<dbReference type="InterPro" id="IPR027417">
    <property type="entry name" value="P-loop_NTPase"/>
</dbReference>
<evidence type="ECO:0000313" key="7">
    <source>
        <dbReference type="EMBL" id="VDN13284.1"/>
    </source>
</evidence>
<dbReference type="Pfam" id="PF00063">
    <property type="entry name" value="Myosin_head"/>
    <property type="match status" value="1"/>
</dbReference>
<evidence type="ECO:0000256" key="1">
    <source>
        <dbReference type="ARBA" id="ARBA00022741"/>
    </source>
</evidence>
<evidence type="ECO:0000256" key="3">
    <source>
        <dbReference type="ARBA" id="ARBA00023123"/>
    </source>
</evidence>
<name>A0A3P7L9J6_DIBLA</name>
<keyword evidence="1 5" id="KW-0547">Nucleotide-binding</keyword>
<evidence type="ECO:0000256" key="2">
    <source>
        <dbReference type="ARBA" id="ARBA00022840"/>
    </source>
</evidence>
<keyword evidence="3 5" id="KW-0518">Myosin</keyword>
<accession>A0A3P7L9J6</accession>
<keyword evidence="2 5" id="KW-0067">ATP-binding</keyword>
<dbReference type="SUPFAM" id="SSF52540">
    <property type="entry name" value="P-loop containing nucleoside triphosphate hydrolases"/>
    <property type="match status" value="1"/>
</dbReference>
<evidence type="ECO:0000256" key="4">
    <source>
        <dbReference type="ARBA" id="ARBA00023175"/>
    </source>
</evidence>
<comment type="similarity">
    <text evidence="5">Belongs to the TRAFAC class myosin-kinesin ATPase superfamily. Myosin family.</text>
</comment>
<keyword evidence="4 5" id="KW-0505">Motor protein</keyword>
<protein>
    <recommendedName>
        <fullName evidence="6">Myosin motor domain-containing protein</fullName>
    </recommendedName>
</protein>
<dbReference type="InterPro" id="IPR001609">
    <property type="entry name" value="Myosin_head_motor_dom-like"/>
</dbReference>
<evidence type="ECO:0000259" key="6">
    <source>
        <dbReference type="PROSITE" id="PS51456"/>
    </source>
</evidence>
<dbReference type="AlphaFoldDB" id="A0A3P7L9J6"/>
<dbReference type="GO" id="GO:0003774">
    <property type="term" value="F:cytoskeletal motor activity"/>
    <property type="evidence" value="ECO:0007669"/>
    <property type="project" value="UniProtKB-UniRule"/>
</dbReference>
<dbReference type="PROSITE" id="PS51456">
    <property type="entry name" value="MYOSIN_MOTOR"/>
    <property type="match status" value="1"/>
</dbReference>
<reference evidence="7 8" key="1">
    <citation type="submission" date="2018-11" db="EMBL/GenBank/DDBJ databases">
        <authorList>
            <consortium name="Pathogen Informatics"/>
        </authorList>
    </citation>
    <scope>NUCLEOTIDE SEQUENCE [LARGE SCALE GENOMIC DNA]</scope>
</reference>
<keyword evidence="5" id="KW-0009">Actin-binding</keyword>